<keyword evidence="2" id="KW-1185">Reference proteome</keyword>
<accession>A0ABX1DH04</accession>
<gene>
    <name evidence="1" type="ORF">HC176_18655</name>
</gene>
<protein>
    <submittedName>
        <fullName evidence="1">Beta-galactosidase</fullName>
    </submittedName>
</protein>
<evidence type="ECO:0000313" key="2">
    <source>
        <dbReference type="Proteomes" id="UP000760545"/>
    </source>
</evidence>
<dbReference type="Proteomes" id="UP000760545">
    <property type="component" value="Unassembled WGS sequence"/>
</dbReference>
<feature type="non-terminal residue" evidence="1">
    <location>
        <position position="104"/>
    </location>
</feature>
<organism evidence="1 2">
    <name type="scientific">Tamlana crocina</name>
    <dbReference type="NCBI Taxonomy" id="393006"/>
    <lineage>
        <taxon>Bacteria</taxon>
        <taxon>Pseudomonadati</taxon>
        <taxon>Bacteroidota</taxon>
        <taxon>Flavobacteriia</taxon>
        <taxon>Flavobacteriales</taxon>
        <taxon>Flavobacteriaceae</taxon>
        <taxon>Tamlana</taxon>
    </lineage>
</organism>
<reference evidence="1 2" key="1">
    <citation type="submission" date="2020-03" db="EMBL/GenBank/DDBJ databases">
        <title>Tamlana sp. nov, isolated from XXX.</title>
        <authorList>
            <person name="Cao W.R."/>
        </authorList>
    </citation>
    <scope>NUCLEOTIDE SEQUENCE [LARGE SCALE GENOMIC DNA]</scope>
    <source>
        <strain evidence="1 2">HST1-43</strain>
    </source>
</reference>
<dbReference type="EMBL" id="JAAVJS010000706">
    <property type="protein sequence ID" value="NJX17495.1"/>
    <property type="molecule type" value="Genomic_DNA"/>
</dbReference>
<name>A0ABX1DH04_9FLAO</name>
<comment type="caution">
    <text evidence="1">The sequence shown here is derived from an EMBL/GenBank/DDBJ whole genome shotgun (WGS) entry which is preliminary data.</text>
</comment>
<sequence length="104" mass="11819">VYWNGDNKPGRPILIAEYGDWEYYAQNAGFNQKAFGDLKEEERTSRQLRGAGEKRLLQQAINFQESANSNLKGAQTIGMSNWLMFDYNRGYADDLEASGIADIF</sequence>
<proteinExistence type="predicted"/>
<feature type="non-terminal residue" evidence="1">
    <location>
        <position position="1"/>
    </location>
</feature>
<evidence type="ECO:0000313" key="1">
    <source>
        <dbReference type="EMBL" id="NJX17495.1"/>
    </source>
</evidence>